<dbReference type="Pfam" id="PF01594">
    <property type="entry name" value="AI-2E_transport"/>
    <property type="match status" value="1"/>
</dbReference>
<proteinExistence type="inferred from homology"/>
<comment type="similarity">
    <text evidence="2">Belongs to the autoinducer-2 exporter (AI-2E) (TC 2.A.86) family.</text>
</comment>
<reference evidence="9 10" key="1">
    <citation type="submission" date="2013-06" db="EMBL/GenBank/DDBJ databases">
        <title>Whole genome shotgun sequence of Bacillus selenatarsenatis SF-1.</title>
        <authorList>
            <person name="Kuroda M."/>
            <person name="Sei K."/>
            <person name="Yamashita M."/>
            <person name="Ike M."/>
        </authorList>
    </citation>
    <scope>NUCLEOTIDE SEQUENCE [LARGE SCALE GENOMIC DNA]</scope>
    <source>
        <strain evidence="9 10">SF-1</strain>
    </source>
</reference>
<keyword evidence="4" id="KW-1003">Cell membrane</keyword>
<accession>A0A0A8WZC0</accession>
<dbReference type="STRING" id="1321606.SAMD00020551_1211"/>
<feature type="transmembrane region" description="Helical" evidence="8">
    <location>
        <begin position="152"/>
        <end position="177"/>
    </location>
</feature>
<keyword evidence="3" id="KW-0813">Transport</keyword>
<sequence>MWIQRPFFKYATGTILLLLIIFLFGKIDYFAWPLQNFIIAIFFPVLISGLVYYILRKPVQWLKQYMPKIVSIVIVFVLVAGFFSGFTYFAGSQLGEQISEIQGNFPQKVDEITEESKKVINDNQLGFVNAEEIKQRALNYLSKVTQGLGENLLTVFSVITSVATVLVVVPFLAFFFLKDDEKLRPYILKLIPEEHVQEGNKILKDIDKTLFTYVTGQFIIALVDGTLMYIGYKIIGLDYALILAIFTMFLTVVPFLGPIIGVIPALFVALTSSPMMMLKVLIVLVIVQQLEGNLVTPQVMGKKLSIHPITVILLLIAAGSLYGFVGILIAIPLYSVVKIVIKDVWKFYKLREKRNLITPDS</sequence>
<name>A0A0A8WZC0_MESS1</name>
<dbReference type="PANTHER" id="PTHR21716">
    <property type="entry name" value="TRANSMEMBRANE PROTEIN"/>
    <property type="match status" value="1"/>
</dbReference>
<evidence type="ECO:0000256" key="5">
    <source>
        <dbReference type="ARBA" id="ARBA00022692"/>
    </source>
</evidence>
<dbReference type="AlphaFoldDB" id="A0A0A8WZC0"/>
<evidence type="ECO:0000313" key="9">
    <source>
        <dbReference type="EMBL" id="GAM13075.1"/>
    </source>
</evidence>
<dbReference type="PANTHER" id="PTHR21716:SF53">
    <property type="entry name" value="PERMEASE PERM-RELATED"/>
    <property type="match status" value="1"/>
</dbReference>
<comment type="caution">
    <text evidence="9">The sequence shown here is derived from an EMBL/GenBank/DDBJ whole genome shotgun (WGS) entry which is preliminary data.</text>
</comment>
<dbReference type="InterPro" id="IPR002549">
    <property type="entry name" value="AI-2E-like"/>
</dbReference>
<evidence type="ECO:0000256" key="8">
    <source>
        <dbReference type="SAM" id="Phobius"/>
    </source>
</evidence>
<dbReference type="RefSeq" id="WP_041964955.1">
    <property type="nucleotide sequence ID" value="NZ_BASE01000025.1"/>
</dbReference>
<dbReference type="GO" id="GO:0005886">
    <property type="term" value="C:plasma membrane"/>
    <property type="evidence" value="ECO:0007669"/>
    <property type="project" value="UniProtKB-SubCell"/>
</dbReference>
<feature type="transmembrane region" description="Helical" evidence="8">
    <location>
        <begin position="7"/>
        <end position="25"/>
    </location>
</feature>
<feature type="transmembrane region" description="Helical" evidence="8">
    <location>
        <begin position="263"/>
        <end position="288"/>
    </location>
</feature>
<evidence type="ECO:0000256" key="3">
    <source>
        <dbReference type="ARBA" id="ARBA00022448"/>
    </source>
</evidence>
<dbReference type="GO" id="GO:0055085">
    <property type="term" value="P:transmembrane transport"/>
    <property type="evidence" value="ECO:0007669"/>
    <property type="project" value="TreeGrafter"/>
</dbReference>
<feature type="transmembrane region" description="Helical" evidence="8">
    <location>
        <begin position="37"/>
        <end position="55"/>
    </location>
</feature>
<evidence type="ECO:0000256" key="1">
    <source>
        <dbReference type="ARBA" id="ARBA00004651"/>
    </source>
</evidence>
<dbReference type="OrthoDB" id="9793390at2"/>
<feature type="transmembrane region" description="Helical" evidence="8">
    <location>
        <begin position="308"/>
        <end position="341"/>
    </location>
</feature>
<evidence type="ECO:0000256" key="7">
    <source>
        <dbReference type="ARBA" id="ARBA00023136"/>
    </source>
</evidence>
<keyword evidence="7 8" id="KW-0472">Membrane</keyword>
<keyword evidence="5 8" id="KW-0812">Transmembrane</keyword>
<feature type="transmembrane region" description="Helical" evidence="8">
    <location>
        <begin position="236"/>
        <end position="256"/>
    </location>
</feature>
<evidence type="ECO:0000313" key="10">
    <source>
        <dbReference type="Proteomes" id="UP000031014"/>
    </source>
</evidence>
<organism evidence="9 10">
    <name type="scientific">Mesobacillus selenatarsenatis (strain DSM 18680 / JCM 14380 / FERM P-15431 / SF-1)</name>
    <dbReference type="NCBI Taxonomy" id="1321606"/>
    <lineage>
        <taxon>Bacteria</taxon>
        <taxon>Bacillati</taxon>
        <taxon>Bacillota</taxon>
        <taxon>Bacilli</taxon>
        <taxon>Bacillales</taxon>
        <taxon>Bacillaceae</taxon>
        <taxon>Mesobacillus</taxon>
    </lineage>
</organism>
<dbReference type="Proteomes" id="UP000031014">
    <property type="component" value="Unassembled WGS sequence"/>
</dbReference>
<evidence type="ECO:0000256" key="4">
    <source>
        <dbReference type="ARBA" id="ARBA00022475"/>
    </source>
</evidence>
<keyword evidence="10" id="KW-1185">Reference proteome</keyword>
<evidence type="ECO:0000256" key="2">
    <source>
        <dbReference type="ARBA" id="ARBA00009773"/>
    </source>
</evidence>
<feature type="transmembrane region" description="Helical" evidence="8">
    <location>
        <begin position="210"/>
        <end position="230"/>
    </location>
</feature>
<feature type="transmembrane region" description="Helical" evidence="8">
    <location>
        <begin position="67"/>
        <end position="90"/>
    </location>
</feature>
<dbReference type="EMBL" id="BASE01000025">
    <property type="protein sequence ID" value="GAM13075.1"/>
    <property type="molecule type" value="Genomic_DNA"/>
</dbReference>
<gene>
    <name evidence="9" type="ORF">SAMD00020551_1211</name>
</gene>
<comment type="subcellular location">
    <subcellularLocation>
        <location evidence="1">Cell membrane</location>
        <topology evidence="1">Multi-pass membrane protein</topology>
    </subcellularLocation>
</comment>
<keyword evidence="6 8" id="KW-1133">Transmembrane helix</keyword>
<evidence type="ECO:0000256" key="6">
    <source>
        <dbReference type="ARBA" id="ARBA00022989"/>
    </source>
</evidence>
<protein>
    <submittedName>
        <fullName evidence="9">UPF0118 membrane protein YrrI</fullName>
    </submittedName>
</protein>